<gene>
    <name evidence="2" type="ORF">COY90_04495</name>
</gene>
<dbReference type="Pfam" id="PF13196">
    <property type="entry name" value="DUF4012"/>
    <property type="match status" value="1"/>
</dbReference>
<keyword evidence="1" id="KW-0812">Transmembrane</keyword>
<evidence type="ECO:0008006" key="4">
    <source>
        <dbReference type="Google" id="ProtNLM"/>
    </source>
</evidence>
<dbReference type="AlphaFoldDB" id="A0A2M7QD57"/>
<proteinExistence type="predicted"/>
<reference evidence="3" key="1">
    <citation type="submission" date="2017-09" db="EMBL/GenBank/DDBJ databases">
        <title>Depth-based differentiation of microbial function through sediment-hosted aquifers and enrichment of novel symbionts in the deep terrestrial subsurface.</title>
        <authorList>
            <person name="Probst A.J."/>
            <person name="Ladd B."/>
            <person name="Jarett J.K."/>
            <person name="Geller-Mcgrath D.E."/>
            <person name="Sieber C.M.K."/>
            <person name="Emerson J.B."/>
            <person name="Anantharaman K."/>
            <person name="Thomas B.C."/>
            <person name="Malmstrom R."/>
            <person name="Stieglmeier M."/>
            <person name="Klingl A."/>
            <person name="Woyke T."/>
            <person name="Ryan C.M."/>
            <person name="Banfield J.F."/>
        </authorList>
    </citation>
    <scope>NUCLEOTIDE SEQUENCE [LARGE SCALE GENOMIC DNA]</scope>
</reference>
<dbReference type="EMBL" id="PFLF01000096">
    <property type="protein sequence ID" value="PIY68702.1"/>
    <property type="molecule type" value="Genomic_DNA"/>
</dbReference>
<dbReference type="Proteomes" id="UP000230108">
    <property type="component" value="Unassembled WGS sequence"/>
</dbReference>
<keyword evidence="1" id="KW-1133">Transmembrane helix</keyword>
<sequence>MNTTQKQKVLIVDQKQTRYARVFKAYLRKFDTDVYLSPRIPGHLSRFDICILINELPSNFLKNETWKKIIFIQINAYKKAAYAAKYIREHAYNQLKVVSVSEHDALKTVIFEQIMWFCLSKSLEVFLNIPPSVMPKGPVNPPPPRLPHAPFWFHTLQFLEKNVGRKQLALLFILIVFLYHIAFIFPFAVGSFYTYKGIQMLRSRNVPAADKQINKSMPYLMTSKKLYSLVRPVFLFFSIAHTPDNLFSVSDKVSATVKLSYTAHLESTELMRLFFKTDKSEKEKRDTVSLVNSVRDEVTQIADNLTFISQKIPSGVPAVKPYKETLVQSIYILTKVKRLLPHALGIINQKEEKKYLLIFANNMELRPGGGFIGSYGILTIKDLTFGGVQIFDVYDADGQLTAHVPPPDAIKKYLSQPHWFLRDSAFSPDFYENYNRALFFLEKEKNLTNFSGGILVTTTAIKNVLQAFGDIYLPDFNEKITKDNFYIKTQSYAENNFFPGSTQKKSFLSALTRQILVQLDSVSLPDLLGDIYKSLEEKQIAFYLNDEPIQKVIDSLYWAGRIIEPQCPTATDNCYTDYLFPFDANLGVNKANFFMNRIMAVKVYIDINGIVHSYLSIKFKNDSIRDIFPGGVYRNYFQVLIPRDSVVNSITVDNETLHEYDQETGQFKKIGFFIEVPIQSTKEITVEYQSVLGYKKGASFYQLLFQKQTGSINNDLSLSITLPNNLFLINQNFSPLVKNNQIIYNTELSADKIFFIELLKE</sequence>
<organism evidence="2 3">
    <name type="scientific">Candidatus Roizmanbacteria bacterium CG_4_10_14_0_8_um_filter_39_9</name>
    <dbReference type="NCBI Taxonomy" id="1974829"/>
    <lineage>
        <taxon>Bacteria</taxon>
        <taxon>Candidatus Roizmaniibacteriota</taxon>
    </lineage>
</organism>
<dbReference type="InterPro" id="IPR025101">
    <property type="entry name" value="DUF4012"/>
</dbReference>
<protein>
    <recommendedName>
        <fullName evidence="4">DUF4012 domain-containing protein</fullName>
    </recommendedName>
</protein>
<evidence type="ECO:0000313" key="2">
    <source>
        <dbReference type="EMBL" id="PIY68702.1"/>
    </source>
</evidence>
<feature type="transmembrane region" description="Helical" evidence="1">
    <location>
        <begin position="168"/>
        <end position="195"/>
    </location>
</feature>
<accession>A0A2M7QD57</accession>
<comment type="caution">
    <text evidence="2">The sequence shown here is derived from an EMBL/GenBank/DDBJ whole genome shotgun (WGS) entry which is preliminary data.</text>
</comment>
<evidence type="ECO:0000313" key="3">
    <source>
        <dbReference type="Proteomes" id="UP000230108"/>
    </source>
</evidence>
<name>A0A2M7QD57_9BACT</name>
<evidence type="ECO:0000256" key="1">
    <source>
        <dbReference type="SAM" id="Phobius"/>
    </source>
</evidence>
<keyword evidence="1" id="KW-0472">Membrane</keyword>